<dbReference type="eggNOG" id="COG0270">
    <property type="taxonomic scope" value="Bacteria"/>
</dbReference>
<dbReference type="InterPro" id="IPR029063">
    <property type="entry name" value="SAM-dependent_MTases_sf"/>
</dbReference>
<keyword evidence="4" id="KW-0680">Restriction system</keyword>
<dbReference type="Gene3D" id="3.90.120.10">
    <property type="entry name" value="DNA Methylase, subunit A, domain 2"/>
    <property type="match status" value="1"/>
</dbReference>
<evidence type="ECO:0000256" key="6">
    <source>
        <dbReference type="RuleBase" id="RU000416"/>
    </source>
</evidence>
<dbReference type="RefSeq" id="WP_011183201.1">
    <property type="nucleotide sequence ID" value="NC_006055.1"/>
</dbReference>
<dbReference type="GO" id="GO:0003886">
    <property type="term" value="F:DNA (cytosine-5-)-methyltransferase activity"/>
    <property type="evidence" value="ECO:0007669"/>
    <property type="project" value="UniProtKB-EC"/>
</dbReference>
<dbReference type="PROSITE" id="PS51679">
    <property type="entry name" value="SAM_MT_C5"/>
    <property type="match status" value="1"/>
</dbReference>
<dbReference type="EMBL" id="AE017263">
    <property type="protein sequence ID" value="AAT75661.1"/>
    <property type="molecule type" value="Genomic_DNA"/>
</dbReference>
<dbReference type="SUPFAM" id="SSF53335">
    <property type="entry name" value="S-adenosyl-L-methionine-dependent methyltransferases"/>
    <property type="match status" value="1"/>
</dbReference>
<evidence type="ECO:0000256" key="5">
    <source>
        <dbReference type="PROSITE-ProRule" id="PRU01016"/>
    </source>
</evidence>
<evidence type="ECO:0000256" key="4">
    <source>
        <dbReference type="ARBA" id="ARBA00022747"/>
    </source>
</evidence>
<organism evidence="8 9">
    <name type="scientific">Mesoplasma florum (strain ATCC 33453 / NBRC 100688 / NCTC 11704 / L1)</name>
    <name type="common">Acholeplasma florum</name>
    <dbReference type="NCBI Taxonomy" id="265311"/>
    <lineage>
        <taxon>Bacteria</taxon>
        <taxon>Bacillati</taxon>
        <taxon>Mycoplasmatota</taxon>
        <taxon>Mollicutes</taxon>
        <taxon>Entomoplasmatales</taxon>
        <taxon>Entomoplasmataceae</taxon>
        <taxon>Mesoplasma</taxon>
    </lineage>
</organism>
<dbReference type="PANTHER" id="PTHR46098">
    <property type="entry name" value="TRNA (CYTOSINE(38)-C(5))-METHYLTRANSFERASE"/>
    <property type="match status" value="1"/>
</dbReference>
<dbReference type="Gene3D" id="3.40.50.150">
    <property type="entry name" value="Vaccinia Virus protein VP39"/>
    <property type="match status" value="1"/>
</dbReference>
<accession>Q6F1G2</accession>
<dbReference type="PATRIC" id="fig|265311.5.peg.304"/>
<dbReference type="InterPro" id="IPR018117">
    <property type="entry name" value="C5_DNA_meth_AS"/>
</dbReference>
<dbReference type="STRING" id="265311.Mfl304"/>
<dbReference type="REBASE" id="9742">
    <property type="entry name" value="M.MflLORF304P"/>
</dbReference>
<dbReference type="PROSITE" id="PS00095">
    <property type="entry name" value="C5_MTASE_2"/>
    <property type="match status" value="1"/>
</dbReference>
<dbReference type="Proteomes" id="UP000006647">
    <property type="component" value="Chromosome"/>
</dbReference>
<dbReference type="GeneID" id="2897619"/>
<dbReference type="Pfam" id="PF00145">
    <property type="entry name" value="DNA_methylase"/>
    <property type="match status" value="1"/>
</dbReference>
<dbReference type="PRINTS" id="PR00105">
    <property type="entry name" value="C5METTRFRASE"/>
</dbReference>
<evidence type="ECO:0000256" key="3">
    <source>
        <dbReference type="ARBA" id="ARBA00022691"/>
    </source>
</evidence>
<dbReference type="GO" id="GO:0032259">
    <property type="term" value="P:methylation"/>
    <property type="evidence" value="ECO:0007669"/>
    <property type="project" value="UniProtKB-KW"/>
</dbReference>
<dbReference type="PaxDb" id="265311-Mfl304"/>
<dbReference type="OrthoDB" id="9813719at2"/>
<dbReference type="GO" id="GO:0009307">
    <property type="term" value="P:DNA restriction-modification system"/>
    <property type="evidence" value="ECO:0007669"/>
    <property type="project" value="UniProtKB-KW"/>
</dbReference>
<evidence type="ECO:0000256" key="1">
    <source>
        <dbReference type="ARBA" id="ARBA00022603"/>
    </source>
</evidence>
<evidence type="ECO:0000313" key="9">
    <source>
        <dbReference type="Proteomes" id="UP000006647"/>
    </source>
</evidence>
<dbReference type="InterPro" id="IPR031303">
    <property type="entry name" value="C5_meth_CS"/>
</dbReference>
<comment type="similarity">
    <text evidence="5 6">Belongs to the class I-like SAM-binding methyltransferase superfamily. C5-methyltransferase family.</text>
</comment>
<proteinExistence type="inferred from homology"/>
<feature type="active site" evidence="5">
    <location>
        <position position="136"/>
    </location>
</feature>
<gene>
    <name evidence="8" type="ordered locus">Mfl304</name>
</gene>
<reference evidence="8 9" key="1">
    <citation type="submission" date="2004-06" db="EMBL/GenBank/DDBJ databases">
        <authorList>
            <person name="Birren B.W."/>
            <person name="Stange-Thomann N."/>
            <person name="Hafez N."/>
            <person name="DeCaprio D."/>
            <person name="Fisher S."/>
            <person name="Butler J."/>
            <person name="Elkins T."/>
            <person name="Kodira C.D."/>
            <person name="Major J."/>
            <person name="Wang S."/>
            <person name="Nicol R."/>
            <person name="Nusbaum C."/>
        </authorList>
    </citation>
    <scope>NUCLEOTIDE SEQUENCE [LARGE SCALE GENOMIC DNA]</scope>
    <source>
        <strain evidence="9">ATCC 33453 / NBRC 100688 / NCTC 11704 / L1</strain>
    </source>
</reference>
<evidence type="ECO:0000256" key="2">
    <source>
        <dbReference type="ARBA" id="ARBA00022679"/>
    </source>
</evidence>
<protein>
    <recommendedName>
        <fullName evidence="7">Cytosine-specific methyltransferase</fullName>
        <ecNumber evidence="7">2.1.1.37</ecNumber>
    </recommendedName>
</protein>
<keyword evidence="2 5" id="KW-0808">Transferase</keyword>
<dbReference type="PROSITE" id="PS00094">
    <property type="entry name" value="C5_MTASE_1"/>
    <property type="match status" value="1"/>
</dbReference>
<dbReference type="KEGG" id="mfl:Mfl304"/>
<dbReference type="PANTHER" id="PTHR46098:SF1">
    <property type="entry name" value="TRNA (CYTOSINE(38)-C(5))-METHYLTRANSFERASE"/>
    <property type="match status" value="1"/>
</dbReference>
<evidence type="ECO:0000313" key="8">
    <source>
        <dbReference type="EMBL" id="AAT75661.1"/>
    </source>
</evidence>
<sequence length="455" mass="52539">MEKIKVFETFSGIGAQHKALDILKQNNYINYEVVGTSEWDIWANIAYNAIHNKNIDHTKNISEKEINDFLIKFTHSRDSKTPLTNEQVIKLPIIIKQNLYNSIKNSNNLGSIVGVTGNMISSQVGKIDLLTYSFPCQDLSTAGSFHGKNQGMKKNSGTRSGLLWEIERILKELKAKKELPKYLLLENVNNMISERHKDDYLMWLDFLNSIGYNTQTYVLEANKYGCPQNRKRVFALSVRKDVTKEFKDTFLESKRTSIKEEKTPFDISKEIGIYKKTHELLREDYSIEKYKNEAINAIPNRTDSRKRIFLNNKMLSTQENTNIEKHSKNIYIQNGKTYSNFSSTITTKQDRDPNGGIINLKGTDLQNRYNEKKQIRKANFRLLTPRECYMLMGFSENDFDKVLSKAEQINFSVSVRKKTFTDSILYRQSGNSISVNVLTSIFKVIADIENKTFKG</sequence>
<keyword evidence="1 5" id="KW-0489">Methyltransferase</keyword>
<dbReference type="NCBIfam" id="TIGR00675">
    <property type="entry name" value="dcm"/>
    <property type="match status" value="1"/>
</dbReference>
<keyword evidence="3 5" id="KW-0949">S-adenosyl-L-methionine</keyword>
<dbReference type="AlphaFoldDB" id="Q6F1G2"/>
<comment type="catalytic activity">
    <reaction evidence="7">
        <text>a 2'-deoxycytidine in DNA + S-adenosyl-L-methionine = a 5-methyl-2'-deoxycytidine in DNA + S-adenosyl-L-homocysteine + H(+)</text>
        <dbReference type="Rhea" id="RHEA:13681"/>
        <dbReference type="Rhea" id="RHEA-COMP:11369"/>
        <dbReference type="Rhea" id="RHEA-COMP:11370"/>
        <dbReference type="ChEBI" id="CHEBI:15378"/>
        <dbReference type="ChEBI" id="CHEBI:57856"/>
        <dbReference type="ChEBI" id="CHEBI:59789"/>
        <dbReference type="ChEBI" id="CHEBI:85452"/>
        <dbReference type="ChEBI" id="CHEBI:85454"/>
        <dbReference type="EC" id="2.1.1.37"/>
    </reaction>
</comment>
<keyword evidence="9" id="KW-1185">Reference proteome</keyword>
<dbReference type="InterPro" id="IPR050750">
    <property type="entry name" value="C5-MTase"/>
</dbReference>
<name>Q6F1G2_MESFL</name>
<dbReference type="HOGENOM" id="CLU_006958_0_6_14"/>
<dbReference type="EC" id="2.1.1.37" evidence="7"/>
<dbReference type="EnsemblBacteria" id="AAT75661">
    <property type="protein sequence ID" value="AAT75661"/>
    <property type="gene ID" value="Mfl304"/>
</dbReference>
<evidence type="ECO:0000256" key="7">
    <source>
        <dbReference type="RuleBase" id="RU000417"/>
    </source>
</evidence>
<dbReference type="InterPro" id="IPR001525">
    <property type="entry name" value="C5_MeTfrase"/>
</dbReference>